<comment type="caution">
    <text evidence="1">The sequence shown here is derived from an EMBL/GenBank/DDBJ whole genome shotgun (WGS) entry which is preliminary data.</text>
</comment>
<proteinExistence type="predicted"/>
<dbReference type="PANTHER" id="PTHR38664">
    <property type="entry name" value="SLR0058 PROTEIN"/>
    <property type="match status" value="1"/>
</dbReference>
<dbReference type="EMBL" id="SACM01000001">
    <property type="protein sequence ID" value="RVT88806.1"/>
    <property type="molecule type" value="Genomic_DNA"/>
</dbReference>
<name>A0A3S2UIB0_9BURK</name>
<dbReference type="OrthoDB" id="5801582at2"/>
<accession>A0A3S2UIB0</accession>
<reference evidence="1 2" key="1">
    <citation type="submission" date="2019-01" db="EMBL/GenBank/DDBJ databases">
        <authorList>
            <person name="Chen W.-M."/>
        </authorList>
    </citation>
    <scope>NUCLEOTIDE SEQUENCE [LARGE SCALE GENOMIC DNA]</scope>
    <source>
        <strain evidence="1 2">CCP-18</strain>
    </source>
</reference>
<dbReference type="Pfam" id="PF05597">
    <property type="entry name" value="Phasin"/>
    <property type="match status" value="1"/>
</dbReference>
<dbReference type="PANTHER" id="PTHR38664:SF1">
    <property type="entry name" value="SLR0058 PROTEIN"/>
    <property type="match status" value="1"/>
</dbReference>
<dbReference type="AlphaFoldDB" id="A0A3S2UIB0"/>
<dbReference type="Proteomes" id="UP000288587">
    <property type="component" value="Unassembled WGS sequence"/>
</dbReference>
<keyword evidence="2" id="KW-1185">Reference proteome</keyword>
<evidence type="ECO:0000313" key="2">
    <source>
        <dbReference type="Proteomes" id="UP000288587"/>
    </source>
</evidence>
<dbReference type="InterPro" id="IPR008769">
    <property type="entry name" value="PhaF_PhaI"/>
</dbReference>
<gene>
    <name evidence="1" type="ORF">EOD73_07510</name>
</gene>
<dbReference type="RefSeq" id="WP_127682260.1">
    <property type="nucleotide sequence ID" value="NZ_SACM01000001.1"/>
</dbReference>
<evidence type="ECO:0000313" key="1">
    <source>
        <dbReference type="EMBL" id="RVT88806.1"/>
    </source>
</evidence>
<organism evidence="1 2">
    <name type="scientific">Inhella crocodyli</name>
    <dbReference type="NCBI Taxonomy" id="2499851"/>
    <lineage>
        <taxon>Bacteria</taxon>
        <taxon>Pseudomonadati</taxon>
        <taxon>Pseudomonadota</taxon>
        <taxon>Betaproteobacteria</taxon>
        <taxon>Burkholderiales</taxon>
        <taxon>Sphaerotilaceae</taxon>
        <taxon>Inhella</taxon>
    </lineage>
</organism>
<protein>
    <submittedName>
        <fullName evidence="1">Poly granule associated protein</fullName>
    </submittedName>
</protein>
<sequence length="247" mass="25059">MVKKLQKMASKKAAPAAGFNPAALLDNQVAANVRDQAQQIWAAGLGAFSKAQGEGTKVFDTLVKEGMSLQKKTQSIAEQKFGAVATKMTGMAGEVGAKAGQQWDKLESIFEERVARALKSLGVPSGTDISSLIARIDSLAASIGFAPKKKAAPVAKAKTAVKKVAAKATKTATKVVAKAEKAAAPAKKAVAKKAVAVKKAVAPVAKKAAAPVKKAAAPVKKAAAPVAKKAAAAADKAVEAVKEAVQA</sequence>